<keyword evidence="1" id="KW-0175">Coiled coil</keyword>
<proteinExistence type="predicted"/>
<name>A0A8S9M5W7_BRACR</name>
<feature type="region of interest" description="Disordered" evidence="2">
    <location>
        <begin position="196"/>
        <end position="223"/>
    </location>
</feature>
<organism evidence="3">
    <name type="scientific">Brassica cretica</name>
    <name type="common">Mustard</name>
    <dbReference type="NCBI Taxonomy" id="69181"/>
    <lineage>
        <taxon>Eukaryota</taxon>
        <taxon>Viridiplantae</taxon>
        <taxon>Streptophyta</taxon>
        <taxon>Embryophyta</taxon>
        <taxon>Tracheophyta</taxon>
        <taxon>Spermatophyta</taxon>
        <taxon>Magnoliopsida</taxon>
        <taxon>eudicotyledons</taxon>
        <taxon>Gunneridae</taxon>
        <taxon>Pentapetalae</taxon>
        <taxon>rosids</taxon>
        <taxon>malvids</taxon>
        <taxon>Brassicales</taxon>
        <taxon>Brassicaceae</taxon>
        <taxon>Brassiceae</taxon>
        <taxon>Brassica</taxon>
    </lineage>
</organism>
<feature type="compositionally biased region" description="Low complexity" evidence="2">
    <location>
        <begin position="210"/>
        <end position="223"/>
    </location>
</feature>
<protein>
    <submittedName>
        <fullName evidence="3">Uncharacterized protein</fullName>
    </submittedName>
</protein>
<dbReference type="AlphaFoldDB" id="A0A8S9M5W7"/>
<evidence type="ECO:0000256" key="2">
    <source>
        <dbReference type="SAM" id="MobiDB-lite"/>
    </source>
</evidence>
<reference evidence="3" key="1">
    <citation type="submission" date="2019-12" db="EMBL/GenBank/DDBJ databases">
        <title>Genome sequencing and annotation of Brassica cretica.</title>
        <authorList>
            <person name="Studholme D.J."/>
            <person name="Sarris P.F."/>
        </authorList>
    </citation>
    <scope>NUCLEOTIDE SEQUENCE</scope>
    <source>
        <strain evidence="3">PFS-102/07</strain>
        <tissue evidence="3">Leaf</tissue>
    </source>
</reference>
<gene>
    <name evidence="3" type="ORF">F2Q70_00009966</name>
</gene>
<accession>A0A8S9M5W7</accession>
<feature type="coiled-coil region" evidence="1">
    <location>
        <begin position="100"/>
        <end position="127"/>
    </location>
</feature>
<evidence type="ECO:0000256" key="1">
    <source>
        <dbReference type="SAM" id="Coils"/>
    </source>
</evidence>
<dbReference type="EMBL" id="QGKY02000089">
    <property type="protein sequence ID" value="KAF2615504.1"/>
    <property type="molecule type" value="Genomic_DNA"/>
</dbReference>
<sequence>MLCTRNQRPRLERMATIQIHVLLILLQIQSRSKYLFLKPFLCTTLAQLVYFLENVNYTLTLEQLNNLVLEAVPKKKGRYVGIGRSINDGSSSSVHCLYPVEDLMEQIKNKDEEIAFLKTDNAEIRAELQVCYIRYPRVRQRDDPWITVTSINPRGRVEGVSEPLQPNSSSHLYPTEDLAAVELVVDLTRFGEDDVVHSESEAEIGEYGNDSDSCSSDPSSDSE</sequence>
<comment type="caution">
    <text evidence="3">The sequence shown here is derived from an EMBL/GenBank/DDBJ whole genome shotgun (WGS) entry which is preliminary data.</text>
</comment>
<evidence type="ECO:0000313" key="3">
    <source>
        <dbReference type="EMBL" id="KAF2615504.1"/>
    </source>
</evidence>